<dbReference type="Gene3D" id="2.60.40.1260">
    <property type="entry name" value="Lamin Tail domain"/>
    <property type="match status" value="1"/>
</dbReference>
<evidence type="ECO:0000313" key="3">
    <source>
        <dbReference type="EMBL" id="ATZ28877.1"/>
    </source>
</evidence>
<dbReference type="AlphaFoldDB" id="A0A2K8PQ63"/>
<proteinExistence type="predicted"/>
<evidence type="ECO:0000256" key="1">
    <source>
        <dbReference type="SAM" id="Phobius"/>
    </source>
</evidence>
<reference evidence="3 4" key="1">
    <citation type="submission" date="2017-11" db="EMBL/GenBank/DDBJ databases">
        <title>Complete genome sequence of Streptomyces lavendulae subsp. lavendulae CCM 3239 (formerly 'Streptomyces aureofaciens CCM 3239'), the producer of the angucycline-type antibiotic auricin.</title>
        <authorList>
            <person name="Busche T."/>
            <person name="Novakova R."/>
            <person name="Al'Dilaimi A."/>
            <person name="Homerova D."/>
            <person name="Feckova L."/>
            <person name="Rezuchova B."/>
            <person name="Mingyar E."/>
            <person name="Csolleiova D."/>
            <person name="Bekeova C."/>
            <person name="Winkler A."/>
            <person name="Sevcikova B."/>
            <person name="Kalinowski J."/>
            <person name="Kormanec J."/>
            <person name="Ruckert C."/>
        </authorList>
    </citation>
    <scope>NUCLEOTIDE SEQUENCE [LARGE SCALE GENOMIC DNA]</scope>
    <source>
        <strain evidence="3 4">CCM 3239</strain>
    </source>
</reference>
<dbReference type="InterPro" id="IPR036415">
    <property type="entry name" value="Lamin_tail_dom_sf"/>
</dbReference>
<accession>A0A2K8PQ63</accession>
<dbReference type="InterPro" id="IPR001322">
    <property type="entry name" value="Lamin_tail_dom"/>
</dbReference>
<feature type="transmembrane region" description="Helical" evidence="1">
    <location>
        <begin position="63"/>
        <end position="84"/>
    </location>
</feature>
<dbReference type="KEGG" id="slx:SLAV_35540"/>
<sequence length="211" mass="23208">MDKSAFGNTRRMIHLLASRARQSVAPRQDAGNRSEPVRLSRDRAGLSVEGVISMSASLATRRVVASLVAAGALIGAAALPAVAADHGRDHKGQRSAVVIGGVQYDSPGRDDRSNRALNGEWVEVKNTGRHSVNLRGFTLTDREGNRYRFSDFRLDGRSSVKVHTGQGRNTQRDLYQGRRQQIWDKRDTATLRDNRGNVLDTQSWGRGGHHS</sequence>
<organism evidence="3 4">
    <name type="scientific">Streptomyces lavendulae subsp. lavendulae</name>
    <dbReference type="NCBI Taxonomy" id="58340"/>
    <lineage>
        <taxon>Bacteria</taxon>
        <taxon>Bacillati</taxon>
        <taxon>Actinomycetota</taxon>
        <taxon>Actinomycetes</taxon>
        <taxon>Kitasatosporales</taxon>
        <taxon>Streptomycetaceae</taxon>
        <taxon>Streptomyces</taxon>
    </lineage>
</organism>
<dbReference type="Proteomes" id="UP000231791">
    <property type="component" value="Chromosome"/>
</dbReference>
<name>A0A2K8PQ63_STRLA</name>
<keyword evidence="1" id="KW-0472">Membrane</keyword>
<dbReference type="EMBL" id="CP024985">
    <property type="protein sequence ID" value="ATZ28877.1"/>
    <property type="molecule type" value="Genomic_DNA"/>
</dbReference>
<evidence type="ECO:0000259" key="2">
    <source>
        <dbReference type="PROSITE" id="PS51841"/>
    </source>
</evidence>
<dbReference type="PROSITE" id="PS51841">
    <property type="entry name" value="LTD"/>
    <property type="match status" value="1"/>
</dbReference>
<feature type="domain" description="LTD" evidence="2">
    <location>
        <begin position="82"/>
        <end position="206"/>
    </location>
</feature>
<dbReference type="Pfam" id="PF00932">
    <property type="entry name" value="LTD"/>
    <property type="match status" value="1"/>
</dbReference>
<dbReference type="SUPFAM" id="SSF74853">
    <property type="entry name" value="Lamin A/C globular tail domain"/>
    <property type="match status" value="1"/>
</dbReference>
<gene>
    <name evidence="3" type="ORF">SLAV_35540</name>
</gene>
<keyword evidence="1" id="KW-0812">Transmembrane</keyword>
<protein>
    <recommendedName>
        <fullName evidence="2">LTD domain-containing protein</fullName>
    </recommendedName>
</protein>
<keyword evidence="1" id="KW-1133">Transmembrane helix</keyword>
<evidence type="ECO:0000313" key="4">
    <source>
        <dbReference type="Proteomes" id="UP000231791"/>
    </source>
</evidence>
<keyword evidence="4" id="KW-1185">Reference proteome</keyword>